<dbReference type="EMBL" id="JARYMX010000068">
    <property type="protein sequence ID" value="KAJ9536059.1"/>
    <property type="molecule type" value="Genomic_DNA"/>
</dbReference>
<reference evidence="1" key="1">
    <citation type="submission" date="2023-03" db="EMBL/GenBank/DDBJ databases">
        <title>Chromosome-scale reference genome and RAD-based genetic map of yellow starthistle (Centaurea solstitialis) reveal putative structural variation and QTLs associated with invader traits.</title>
        <authorList>
            <person name="Reatini B."/>
            <person name="Cang F.A."/>
            <person name="Jiang Q."/>
            <person name="Mckibben M.T.W."/>
            <person name="Barker M.S."/>
            <person name="Rieseberg L.H."/>
            <person name="Dlugosch K.M."/>
        </authorList>
    </citation>
    <scope>NUCLEOTIDE SEQUENCE</scope>
    <source>
        <strain evidence="1">CAN-66</strain>
        <tissue evidence="1">Leaf</tissue>
    </source>
</reference>
<keyword evidence="2" id="KW-1185">Reference proteome</keyword>
<sequence>MSTRNTRSTRTTPDDQTPDIAQLVAQEVQAAIPNIVTQVVSNLIARRKNGEVILSIKWKDGKARKVVLSKSPHLSFDCPQSKD</sequence>
<dbReference type="Proteomes" id="UP001172457">
    <property type="component" value="Unassembled WGS sequence"/>
</dbReference>
<organism evidence="1 2">
    <name type="scientific">Centaurea solstitialis</name>
    <name type="common">yellow star-thistle</name>
    <dbReference type="NCBI Taxonomy" id="347529"/>
    <lineage>
        <taxon>Eukaryota</taxon>
        <taxon>Viridiplantae</taxon>
        <taxon>Streptophyta</taxon>
        <taxon>Embryophyta</taxon>
        <taxon>Tracheophyta</taxon>
        <taxon>Spermatophyta</taxon>
        <taxon>Magnoliopsida</taxon>
        <taxon>eudicotyledons</taxon>
        <taxon>Gunneridae</taxon>
        <taxon>Pentapetalae</taxon>
        <taxon>asterids</taxon>
        <taxon>campanulids</taxon>
        <taxon>Asterales</taxon>
        <taxon>Asteraceae</taxon>
        <taxon>Carduoideae</taxon>
        <taxon>Cardueae</taxon>
        <taxon>Centaureinae</taxon>
        <taxon>Centaurea</taxon>
    </lineage>
</organism>
<proteinExistence type="predicted"/>
<evidence type="ECO:0000313" key="1">
    <source>
        <dbReference type="EMBL" id="KAJ9536059.1"/>
    </source>
</evidence>
<comment type="caution">
    <text evidence="1">The sequence shown here is derived from an EMBL/GenBank/DDBJ whole genome shotgun (WGS) entry which is preliminary data.</text>
</comment>
<dbReference type="AlphaFoldDB" id="A0AA38W397"/>
<protein>
    <submittedName>
        <fullName evidence="1">Uncharacterized protein</fullName>
    </submittedName>
</protein>
<name>A0AA38W397_9ASTR</name>
<gene>
    <name evidence="1" type="ORF">OSB04_un000775</name>
</gene>
<evidence type="ECO:0000313" key="2">
    <source>
        <dbReference type="Proteomes" id="UP001172457"/>
    </source>
</evidence>
<accession>A0AA38W397</accession>